<dbReference type="EMBL" id="CH473950">
    <property type="protein sequence ID" value="EDM16478.1"/>
    <property type="molecule type" value="Genomic_DNA"/>
</dbReference>
<accession>A6HQU4</accession>
<sequence length="20" mass="2389">MKVWSEGAVWPRTCHCRTIQ</sequence>
<gene>
    <name evidence="1" type="ORF">rCG_60028</name>
</gene>
<organism evidence="1 2">
    <name type="scientific">Rattus norvegicus</name>
    <name type="common">Rat</name>
    <dbReference type="NCBI Taxonomy" id="10116"/>
    <lineage>
        <taxon>Eukaryota</taxon>
        <taxon>Metazoa</taxon>
        <taxon>Chordata</taxon>
        <taxon>Craniata</taxon>
        <taxon>Vertebrata</taxon>
        <taxon>Euteleostomi</taxon>
        <taxon>Mammalia</taxon>
        <taxon>Eutheria</taxon>
        <taxon>Euarchontoglires</taxon>
        <taxon>Glires</taxon>
        <taxon>Rodentia</taxon>
        <taxon>Myomorpha</taxon>
        <taxon>Muroidea</taxon>
        <taxon>Muridae</taxon>
        <taxon>Murinae</taxon>
        <taxon>Rattus</taxon>
    </lineage>
</organism>
<name>A6HQU4_RAT</name>
<evidence type="ECO:0000313" key="1">
    <source>
        <dbReference type="EMBL" id="EDM16478.1"/>
    </source>
</evidence>
<dbReference type="Proteomes" id="UP000234681">
    <property type="component" value="Chromosome 7"/>
</dbReference>
<proteinExistence type="predicted"/>
<reference evidence="1 2" key="1">
    <citation type="submission" date="2005-09" db="EMBL/GenBank/DDBJ databases">
        <authorList>
            <person name="Mural R.J."/>
            <person name="Li P.W."/>
            <person name="Adams M.D."/>
            <person name="Amanatides P.G."/>
            <person name="Baden-Tillson H."/>
            <person name="Barnstead M."/>
            <person name="Chin S.H."/>
            <person name="Dew I."/>
            <person name="Evans C.A."/>
            <person name="Ferriera S."/>
            <person name="Flanigan M."/>
            <person name="Fosler C."/>
            <person name="Glodek A."/>
            <person name="Gu Z."/>
            <person name="Holt R.A."/>
            <person name="Jennings D."/>
            <person name="Kraft C.L."/>
            <person name="Lu F."/>
            <person name="Nguyen T."/>
            <person name="Nusskern D.R."/>
            <person name="Pfannkoch C.M."/>
            <person name="Sitter C."/>
            <person name="Sutton G.G."/>
            <person name="Venter J.C."/>
            <person name="Wang Z."/>
            <person name="Woodage T."/>
            <person name="Zheng X.H."/>
            <person name="Zhong F."/>
        </authorList>
    </citation>
    <scope>NUCLEOTIDE SEQUENCE [LARGE SCALE GENOMIC DNA]</scope>
    <source>
        <strain>BN</strain>
        <strain evidence="2">Sprague-Dawley</strain>
    </source>
</reference>
<evidence type="ECO:0000313" key="2">
    <source>
        <dbReference type="Proteomes" id="UP000234681"/>
    </source>
</evidence>
<protein>
    <submittedName>
        <fullName evidence="1">RCG60028</fullName>
    </submittedName>
</protein>
<dbReference type="AlphaFoldDB" id="A6HQU4"/>